<reference evidence="2" key="2">
    <citation type="submission" date="2015-01" db="EMBL/GenBank/DDBJ databases">
        <title>Evolutionary Origins and Diversification of the Mycorrhizal Mutualists.</title>
        <authorList>
            <consortium name="DOE Joint Genome Institute"/>
            <consortium name="Mycorrhizal Genomics Consortium"/>
            <person name="Kohler A."/>
            <person name="Kuo A."/>
            <person name="Nagy L.G."/>
            <person name="Floudas D."/>
            <person name="Copeland A."/>
            <person name="Barry K.W."/>
            <person name="Cichocki N."/>
            <person name="Veneault-Fourrey C."/>
            <person name="LaButti K."/>
            <person name="Lindquist E.A."/>
            <person name="Lipzen A."/>
            <person name="Lundell T."/>
            <person name="Morin E."/>
            <person name="Murat C."/>
            <person name="Riley R."/>
            <person name="Ohm R."/>
            <person name="Sun H."/>
            <person name="Tunlid A."/>
            <person name="Henrissat B."/>
            <person name="Grigoriev I.V."/>
            <person name="Hibbett D.S."/>
            <person name="Martin F."/>
        </authorList>
    </citation>
    <scope>NUCLEOTIDE SEQUENCE [LARGE SCALE GENOMIC DNA]</scope>
    <source>
        <strain evidence="2">F 1598</strain>
    </source>
</reference>
<gene>
    <name evidence="1" type="ORF">PILCRDRAFT_353377</name>
</gene>
<dbReference type="HOGENOM" id="CLU_1750399_0_0_1"/>
<dbReference type="InParanoid" id="A0A0C3C6D8"/>
<name>A0A0C3C6D8_PILCF</name>
<sequence>MFWRRRVIKDSDGCLVFLESMYCMSKLKQVRKSLRAMGDGSRARIFLATHYWPSDDCISYARSKGYGIIQPNGSDLNVTAMASWRYSTSHQHNPVIILVAFHHNHITTATVSPMSDIFPRASRINNYLHRSHLVHDSNSINGEPTMLEN</sequence>
<accession>A0A0C3C6D8</accession>
<proteinExistence type="predicted"/>
<protein>
    <submittedName>
        <fullName evidence="1">Uncharacterized protein</fullName>
    </submittedName>
</protein>
<evidence type="ECO:0000313" key="1">
    <source>
        <dbReference type="EMBL" id="KIM85207.1"/>
    </source>
</evidence>
<keyword evidence="2" id="KW-1185">Reference proteome</keyword>
<dbReference type="EMBL" id="KN832985">
    <property type="protein sequence ID" value="KIM85207.1"/>
    <property type="molecule type" value="Genomic_DNA"/>
</dbReference>
<dbReference type="Proteomes" id="UP000054166">
    <property type="component" value="Unassembled WGS sequence"/>
</dbReference>
<reference evidence="1 2" key="1">
    <citation type="submission" date="2014-04" db="EMBL/GenBank/DDBJ databases">
        <authorList>
            <consortium name="DOE Joint Genome Institute"/>
            <person name="Kuo A."/>
            <person name="Tarkka M."/>
            <person name="Buscot F."/>
            <person name="Kohler A."/>
            <person name="Nagy L.G."/>
            <person name="Floudas D."/>
            <person name="Copeland A."/>
            <person name="Barry K.W."/>
            <person name="Cichocki N."/>
            <person name="Veneault-Fourrey C."/>
            <person name="LaButti K."/>
            <person name="Lindquist E.A."/>
            <person name="Lipzen A."/>
            <person name="Lundell T."/>
            <person name="Morin E."/>
            <person name="Murat C."/>
            <person name="Sun H."/>
            <person name="Tunlid A."/>
            <person name="Henrissat B."/>
            <person name="Grigoriev I.V."/>
            <person name="Hibbett D.S."/>
            <person name="Martin F."/>
            <person name="Nordberg H.P."/>
            <person name="Cantor M.N."/>
            <person name="Hua S.X."/>
        </authorList>
    </citation>
    <scope>NUCLEOTIDE SEQUENCE [LARGE SCALE GENOMIC DNA]</scope>
    <source>
        <strain evidence="1 2">F 1598</strain>
    </source>
</reference>
<dbReference type="AlphaFoldDB" id="A0A0C3C6D8"/>
<evidence type="ECO:0000313" key="2">
    <source>
        <dbReference type="Proteomes" id="UP000054166"/>
    </source>
</evidence>
<organism evidence="1 2">
    <name type="scientific">Piloderma croceum (strain F 1598)</name>
    <dbReference type="NCBI Taxonomy" id="765440"/>
    <lineage>
        <taxon>Eukaryota</taxon>
        <taxon>Fungi</taxon>
        <taxon>Dikarya</taxon>
        <taxon>Basidiomycota</taxon>
        <taxon>Agaricomycotina</taxon>
        <taxon>Agaricomycetes</taxon>
        <taxon>Agaricomycetidae</taxon>
        <taxon>Atheliales</taxon>
        <taxon>Atheliaceae</taxon>
        <taxon>Piloderma</taxon>
    </lineage>
</organism>